<dbReference type="EMBL" id="BSXT01002788">
    <property type="protein sequence ID" value="GMF50905.1"/>
    <property type="molecule type" value="Genomic_DNA"/>
</dbReference>
<keyword evidence="2" id="KW-1185">Reference proteome</keyword>
<dbReference type="AlphaFoldDB" id="A0A9W6Y276"/>
<comment type="caution">
    <text evidence="1">The sequence shown here is derived from an EMBL/GenBank/DDBJ whole genome shotgun (WGS) entry which is preliminary data.</text>
</comment>
<evidence type="ECO:0000313" key="2">
    <source>
        <dbReference type="Proteomes" id="UP001165121"/>
    </source>
</evidence>
<name>A0A9W6Y276_9STRA</name>
<reference evidence="1" key="1">
    <citation type="submission" date="2023-04" db="EMBL/GenBank/DDBJ databases">
        <title>Phytophthora fragariaefolia NBRC 109709.</title>
        <authorList>
            <person name="Ichikawa N."/>
            <person name="Sato H."/>
            <person name="Tonouchi N."/>
        </authorList>
    </citation>
    <scope>NUCLEOTIDE SEQUENCE</scope>
    <source>
        <strain evidence="1">NBRC 109709</strain>
    </source>
</reference>
<protein>
    <submittedName>
        <fullName evidence="1">Unnamed protein product</fullName>
    </submittedName>
</protein>
<organism evidence="1 2">
    <name type="scientific">Phytophthora fragariaefolia</name>
    <dbReference type="NCBI Taxonomy" id="1490495"/>
    <lineage>
        <taxon>Eukaryota</taxon>
        <taxon>Sar</taxon>
        <taxon>Stramenopiles</taxon>
        <taxon>Oomycota</taxon>
        <taxon>Peronosporomycetes</taxon>
        <taxon>Peronosporales</taxon>
        <taxon>Peronosporaceae</taxon>
        <taxon>Phytophthora</taxon>
    </lineage>
</organism>
<proteinExistence type="predicted"/>
<sequence>MGTVKNNWLAVVENNLKKVKGIAHARIAENSLAGQSSAFTVEESADKTIAPVREVLSVRAPVREILSVRAEGGDAVQSVAHEDVEIRRSPSATGLFHGGDEKMEEAETTFHCDADEVQFLLTTDSHQVVDLRWQKYAELNVNDGTLFDLHDKIGLVRLAFILGGR</sequence>
<dbReference type="Proteomes" id="UP001165121">
    <property type="component" value="Unassembled WGS sequence"/>
</dbReference>
<accession>A0A9W6Y276</accession>
<gene>
    <name evidence="1" type="ORF">Pfra01_002042200</name>
</gene>
<evidence type="ECO:0000313" key="1">
    <source>
        <dbReference type="EMBL" id="GMF50905.1"/>
    </source>
</evidence>